<reference evidence="1" key="1">
    <citation type="submission" date="2021-10" db="EMBL/GenBank/DDBJ databases">
        <authorList>
            <person name="Mesa V."/>
        </authorList>
    </citation>
    <scope>NUCLEOTIDE SEQUENCE</scope>
    <source>
        <strain evidence="1">CC3_PB</strain>
    </source>
</reference>
<sequence>MEKLNMLIDDFIDSEIYDLQDSGNLCLDYCEAQNNFHIVSYWVDGTYDNVKYFMEDNYSDEMYSIIVNKYPHDIESLKLKLKAIYGDYSERTIAYEALASILLNEFQHYPQWYSVYGSEEIDMIDFKKYHITDALTNQDEFPIIKQEDIVASMLGINYTVQPSDMYDIFAHYSDQLKHQKASLIEEVDEPIFTPDVFLTAAVVSRYKNYTEVAKTINPEYSLKFMEFLNYDNELLKDISILEYAIDDYINRFSSTPNGLPLLDEMLEGCIDGYKFIIT</sequence>
<gene>
    <name evidence="2" type="ORF">CNEO2_180061</name>
    <name evidence="1" type="ORF">CNEO_10299</name>
</gene>
<evidence type="ECO:0000313" key="3">
    <source>
        <dbReference type="Proteomes" id="UP000789738"/>
    </source>
</evidence>
<protein>
    <submittedName>
        <fullName evidence="1">Uncharacterized protein</fullName>
    </submittedName>
</protein>
<dbReference type="Proteomes" id="UP001189143">
    <property type="component" value="Unassembled WGS sequence"/>
</dbReference>
<evidence type="ECO:0000313" key="1">
    <source>
        <dbReference type="EMBL" id="CAG9701825.1"/>
    </source>
</evidence>
<evidence type="ECO:0000313" key="2">
    <source>
        <dbReference type="EMBL" id="CAI3551608.1"/>
    </source>
</evidence>
<dbReference type="Proteomes" id="UP000789738">
    <property type="component" value="Unassembled WGS sequence"/>
</dbReference>
<dbReference type="EMBL" id="CAMTCP010000099">
    <property type="protein sequence ID" value="CAI3551608.1"/>
    <property type="molecule type" value="Genomic_DNA"/>
</dbReference>
<reference evidence="2" key="2">
    <citation type="submission" date="2022-10" db="EMBL/GenBank/DDBJ databases">
        <authorList>
            <person name="Aires J."/>
            <person name="Mesa V."/>
        </authorList>
    </citation>
    <scope>NUCLEOTIDE SEQUENCE</scope>
    <source>
        <strain evidence="2">Clostridium neonatale JD116</strain>
    </source>
</reference>
<accession>A0AA86MQ86</accession>
<organism evidence="1 3">
    <name type="scientific">Clostridium neonatale</name>
    <dbReference type="NCBI Taxonomy" id="137838"/>
    <lineage>
        <taxon>Bacteria</taxon>
        <taxon>Bacillati</taxon>
        <taxon>Bacillota</taxon>
        <taxon>Clostridia</taxon>
        <taxon>Eubacteriales</taxon>
        <taxon>Clostridiaceae</taxon>
        <taxon>Clostridium</taxon>
    </lineage>
</organism>
<dbReference type="AlphaFoldDB" id="A0AA86MQ86"/>
<name>A0AA86MQ86_9CLOT</name>
<comment type="caution">
    <text evidence="1">The sequence shown here is derived from an EMBL/GenBank/DDBJ whole genome shotgun (WGS) entry which is preliminary data.</text>
</comment>
<dbReference type="EMBL" id="CAKJVE010000001">
    <property type="protein sequence ID" value="CAG9701825.1"/>
    <property type="molecule type" value="Genomic_DNA"/>
</dbReference>
<dbReference type="RefSeq" id="WP_210886035.1">
    <property type="nucleotide sequence ID" value="NZ_CAKJVE010000001.1"/>
</dbReference>
<proteinExistence type="predicted"/>